<proteinExistence type="inferred from homology"/>
<accession>A0A1X7HQ06</accession>
<evidence type="ECO:0000256" key="3">
    <source>
        <dbReference type="ARBA" id="ARBA00022729"/>
    </source>
</evidence>
<keyword evidence="3" id="KW-0732">Signal</keyword>
<dbReference type="GO" id="GO:0000166">
    <property type="term" value="F:nucleotide binding"/>
    <property type="evidence" value="ECO:0007669"/>
    <property type="project" value="UniProtKB-KW"/>
</dbReference>
<dbReference type="InterPro" id="IPR008334">
    <property type="entry name" value="5'-Nucleotdase_C"/>
</dbReference>
<keyword evidence="5" id="KW-0378">Hydrolase</keyword>
<dbReference type="Proteomes" id="UP000192940">
    <property type="component" value="Chromosome I"/>
</dbReference>
<dbReference type="GO" id="GO:0046872">
    <property type="term" value="F:metal ion binding"/>
    <property type="evidence" value="ECO:0007669"/>
    <property type="project" value="UniProtKB-KW"/>
</dbReference>
<evidence type="ECO:0000256" key="1">
    <source>
        <dbReference type="ARBA" id="ARBA00006654"/>
    </source>
</evidence>
<evidence type="ECO:0000256" key="5">
    <source>
        <dbReference type="RuleBase" id="RU362119"/>
    </source>
</evidence>
<dbReference type="GO" id="GO:0009166">
    <property type="term" value="P:nucleotide catabolic process"/>
    <property type="evidence" value="ECO:0007669"/>
    <property type="project" value="InterPro"/>
</dbReference>
<reference evidence="8 9" key="1">
    <citation type="submission" date="2017-04" db="EMBL/GenBank/DDBJ databases">
        <authorList>
            <person name="Afonso C.L."/>
            <person name="Miller P.J."/>
            <person name="Scott M.A."/>
            <person name="Spackman E."/>
            <person name="Goraichik I."/>
            <person name="Dimitrov K.M."/>
            <person name="Suarez D.L."/>
            <person name="Swayne D.E."/>
        </authorList>
    </citation>
    <scope>NUCLEOTIDE SEQUENCE [LARGE SCALE GENOMIC DNA]</scope>
    <source>
        <strain evidence="8 9">N3/975</strain>
    </source>
</reference>
<dbReference type="EMBL" id="LT840184">
    <property type="protein sequence ID" value="SMF90647.1"/>
    <property type="molecule type" value="Genomic_DNA"/>
</dbReference>
<name>A0A1X7HQ06_9BACL</name>
<comment type="similarity">
    <text evidence="1 5">Belongs to the 5'-nucleotidase family.</text>
</comment>
<evidence type="ECO:0000259" key="6">
    <source>
        <dbReference type="Pfam" id="PF00149"/>
    </source>
</evidence>
<dbReference type="InterPro" id="IPR029052">
    <property type="entry name" value="Metallo-depent_PP-like"/>
</dbReference>
<evidence type="ECO:0000256" key="2">
    <source>
        <dbReference type="ARBA" id="ARBA00022723"/>
    </source>
</evidence>
<sequence length="529" mass="58843">MEDNHQITCEILVTSDIHGHIYPTDYRTREERNLGLAKIATMIRAERLRAPELLLVDNGDLIQGTPLAAYALKHRDGVHPAVTVLNELHYIAAVPGNHEFNYGMDLLKRVICESDFPWLSAGIVDSETGEPAFGKPYIVKVVGDAVKVAILGVTTHYIPHWENPAHIQGLQFRDALETVRAWVPRIRREEQPDLLVVAYHGGFERELLTGDPAERLTSENQAYAMCTEVDGIDVLITGHQHRLLAAQAGGVTIVQPGCNGQALGRITVDFARKAEGGWRIQEKRAELLISDETVVADDTVLELTHEIETETQDWLDRPIGHVIGDLTISDPLACRSADHPFIEFVNKVQMDAAGVEVSNTALLNNESAGFGPVITMRDVLTNFMYPNTLTVLRLTGWDIRAALEQTAAYFMLDSGGRLGVNPAYLEPKAQHYNYDMWEGIEYELDVTRPIGRRVVKLSRGGAALTDDMELDVVMNNYRAGGGGDYDMYNGKRVMREIQIDMSDLVTDYIVKQGTITATCNSNWRVIVGR</sequence>
<dbReference type="PANTHER" id="PTHR11575">
    <property type="entry name" value="5'-NUCLEOTIDASE-RELATED"/>
    <property type="match status" value="1"/>
</dbReference>
<protein>
    <submittedName>
        <fullName evidence="8">2',3'-cyclic-nucleotide 2'-phosphodiesterase / 3'-nucleotidase</fullName>
    </submittedName>
</protein>
<dbReference type="PANTHER" id="PTHR11575:SF6">
    <property type="entry name" value="2',3'-CYCLIC-NUCLEOTIDE 2'-PHOSPHODIESTERASE_3'-NUCLEOTIDASE"/>
    <property type="match status" value="1"/>
</dbReference>
<dbReference type="PRINTS" id="PR01607">
    <property type="entry name" value="APYRASEFAMLY"/>
</dbReference>
<dbReference type="InterPro" id="IPR006179">
    <property type="entry name" value="5_nucleotidase/apyrase"/>
</dbReference>
<dbReference type="SUPFAM" id="SSF56300">
    <property type="entry name" value="Metallo-dependent phosphatases"/>
    <property type="match status" value="1"/>
</dbReference>
<dbReference type="GO" id="GO:0016787">
    <property type="term" value="F:hydrolase activity"/>
    <property type="evidence" value="ECO:0007669"/>
    <property type="project" value="UniProtKB-KW"/>
</dbReference>
<dbReference type="RefSeq" id="WP_208915815.1">
    <property type="nucleotide sequence ID" value="NZ_LT840184.1"/>
</dbReference>
<dbReference type="InterPro" id="IPR041827">
    <property type="entry name" value="CpdB_N"/>
</dbReference>
<dbReference type="InterPro" id="IPR004843">
    <property type="entry name" value="Calcineurin-like_PHP"/>
</dbReference>
<feature type="domain" description="Calcineurin-like phosphoesterase" evidence="6">
    <location>
        <begin position="11"/>
        <end position="242"/>
    </location>
</feature>
<dbReference type="GO" id="GO:0030288">
    <property type="term" value="C:outer membrane-bounded periplasmic space"/>
    <property type="evidence" value="ECO:0007669"/>
    <property type="project" value="TreeGrafter"/>
</dbReference>
<evidence type="ECO:0000313" key="8">
    <source>
        <dbReference type="EMBL" id="SMF90647.1"/>
    </source>
</evidence>
<dbReference type="Pfam" id="PF02872">
    <property type="entry name" value="5_nucleotid_C"/>
    <property type="match status" value="1"/>
</dbReference>
<dbReference type="Gene3D" id="3.90.780.10">
    <property type="entry name" value="5'-Nucleotidase, C-terminal domain"/>
    <property type="match status" value="1"/>
</dbReference>
<dbReference type="SUPFAM" id="SSF55816">
    <property type="entry name" value="5'-nucleotidase (syn. UDP-sugar hydrolase), C-terminal domain"/>
    <property type="match status" value="1"/>
</dbReference>
<gene>
    <name evidence="8" type="ORF">SAMN05661091_5161</name>
</gene>
<keyword evidence="9" id="KW-1185">Reference proteome</keyword>
<feature type="domain" description="5'-Nucleotidase C-terminal" evidence="7">
    <location>
        <begin position="332"/>
        <end position="488"/>
    </location>
</feature>
<dbReference type="CDD" id="cd07410">
    <property type="entry name" value="MPP_CpdB_N"/>
    <property type="match status" value="1"/>
</dbReference>
<dbReference type="AlphaFoldDB" id="A0A1X7HQ06"/>
<dbReference type="Pfam" id="PF00149">
    <property type="entry name" value="Metallophos"/>
    <property type="match status" value="1"/>
</dbReference>
<keyword evidence="4 5" id="KW-0547">Nucleotide-binding</keyword>
<evidence type="ECO:0000256" key="4">
    <source>
        <dbReference type="ARBA" id="ARBA00022741"/>
    </source>
</evidence>
<dbReference type="Gene3D" id="3.60.21.10">
    <property type="match status" value="1"/>
</dbReference>
<evidence type="ECO:0000259" key="7">
    <source>
        <dbReference type="Pfam" id="PF02872"/>
    </source>
</evidence>
<evidence type="ECO:0000313" key="9">
    <source>
        <dbReference type="Proteomes" id="UP000192940"/>
    </source>
</evidence>
<dbReference type="InterPro" id="IPR036907">
    <property type="entry name" value="5'-Nucleotdase_C_sf"/>
</dbReference>
<dbReference type="STRING" id="1313296.SAMN05661091_5161"/>
<keyword evidence="2" id="KW-0479">Metal-binding</keyword>
<organism evidence="8 9">
    <name type="scientific">Paenibacillus uliginis N3/975</name>
    <dbReference type="NCBI Taxonomy" id="1313296"/>
    <lineage>
        <taxon>Bacteria</taxon>
        <taxon>Bacillati</taxon>
        <taxon>Bacillota</taxon>
        <taxon>Bacilli</taxon>
        <taxon>Bacillales</taxon>
        <taxon>Paenibacillaceae</taxon>
        <taxon>Paenibacillus</taxon>
    </lineage>
</organism>